<feature type="transmembrane region" description="Helical" evidence="6">
    <location>
        <begin position="118"/>
        <end position="142"/>
    </location>
</feature>
<comment type="similarity">
    <text evidence="6">Belongs to the ABC-2 integral membrane protein family.</text>
</comment>
<dbReference type="InterPro" id="IPR000412">
    <property type="entry name" value="ABC_2_transport"/>
</dbReference>
<evidence type="ECO:0000256" key="1">
    <source>
        <dbReference type="ARBA" id="ARBA00004141"/>
    </source>
</evidence>
<dbReference type="InterPro" id="IPR052902">
    <property type="entry name" value="ABC-2_transporter"/>
</dbReference>
<dbReference type="PIRSF" id="PIRSF006648">
    <property type="entry name" value="DrrB"/>
    <property type="match status" value="1"/>
</dbReference>
<keyword evidence="6" id="KW-1003">Cell membrane</keyword>
<dbReference type="Proteomes" id="UP001552521">
    <property type="component" value="Unassembled WGS sequence"/>
</dbReference>
<dbReference type="PANTHER" id="PTHR43027">
    <property type="entry name" value="DOXORUBICIN RESISTANCE ABC TRANSPORTER PERMEASE PROTEIN DRRC-RELATED"/>
    <property type="match status" value="1"/>
</dbReference>
<evidence type="ECO:0000259" key="7">
    <source>
        <dbReference type="PROSITE" id="PS51012"/>
    </source>
</evidence>
<evidence type="ECO:0000256" key="3">
    <source>
        <dbReference type="ARBA" id="ARBA00022989"/>
    </source>
</evidence>
<comment type="subcellular location">
    <subcellularLocation>
        <location evidence="6">Cell membrane</location>
        <topology evidence="6">Multi-pass membrane protein</topology>
    </subcellularLocation>
    <subcellularLocation>
        <location evidence="1">Membrane</location>
        <topology evidence="1">Multi-pass membrane protein</topology>
    </subcellularLocation>
</comment>
<dbReference type="InterPro" id="IPR013525">
    <property type="entry name" value="ABC2_TM"/>
</dbReference>
<evidence type="ECO:0000313" key="8">
    <source>
        <dbReference type="EMBL" id="MEV4684150.1"/>
    </source>
</evidence>
<reference evidence="8 9" key="1">
    <citation type="submission" date="2024-06" db="EMBL/GenBank/DDBJ databases">
        <title>The Natural Products Discovery Center: Release of the First 8490 Sequenced Strains for Exploring Actinobacteria Biosynthetic Diversity.</title>
        <authorList>
            <person name="Kalkreuter E."/>
            <person name="Kautsar S.A."/>
            <person name="Yang D."/>
            <person name="Bader C.D."/>
            <person name="Teijaro C.N."/>
            <person name="Fluegel L."/>
            <person name="Davis C.M."/>
            <person name="Simpson J.R."/>
            <person name="Lauterbach L."/>
            <person name="Steele A.D."/>
            <person name="Gui C."/>
            <person name="Meng S."/>
            <person name="Li G."/>
            <person name="Viehrig K."/>
            <person name="Ye F."/>
            <person name="Su P."/>
            <person name="Kiefer A.F."/>
            <person name="Nichols A."/>
            <person name="Cepeda A.J."/>
            <person name="Yan W."/>
            <person name="Fan B."/>
            <person name="Jiang Y."/>
            <person name="Adhikari A."/>
            <person name="Zheng C.-J."/>
            <person name="Schuster L."/>
            <person name="Cowan T.M."/>
            <person name="Smanski M.J."/>
            <person name="Chevrette M.G."/>
            <person name="De Carvalho L.P.S."/>
            <person name="Shen B."/>
        </authorList>
    </citation>
    <scope>NUCLEOTIDE SEQUENCE [LARGE SCALE GENOMIC DNA]</scope>
    <source>
        <strain evidence="8 9">NPDC049344</strain>
    </source>
</reference>
<feature type="transmembrane region" description="Helical" evidence="6">
    <location>
        <begin position="154"/>
        <end position="177"/>
    </location>
</feature>
<organism evidence="8 9">
    <name type="scientific">Streptomyces kurssanovii</name>
    <dbReference type="NCBI Taxonomy" id="67312"/>
    <lineage>
        <taxon>Bacteria</taxon>
        <taxon>Bacillati</taxon>
        <taxon>Actinomycetota</taxon>
        <taxon>Actinomycetes</taxon>
        <taxon>Kitasatosporales</taxon>
        <taxon>Streptomycetaceae</taxon>
        <taxon>Streptomyces</taxon>
    </lineage>
</organism>
<keyword evidence="2 6" id="KW-0812">Transmembrane</keyword>
<feature type="transmembrane region" description="Helical" evidence="6">
    <location>
        <begin position="75"/>
        <end position="97"/>
    </location>
</feature>
<dbReference type="RefSeq" id="WP_364598656.1">
    <property type="nucleotide sequence ID" value="NZ_JBFAQK010000045.1"/>
</dbReference>
<evidence type="ECO:0000313" key="9">
    <source>
        <dbReference type="Proteomes" id="UP001552521"/>
    </source>
</evidence>
<keyword evidence="3 6" id="KW-1133">Transmembrane helix</keyword>
<protein>
    <recommendedName>
        <fullName evidence="6">Transport permease protein</fullName>
    </recommendedName>
</protein>
<name>A0ABV3HZX8_9ACTN</name>
<comment type="caution">
    <text evidence="8">The sequence shown here is derived from an EMBL/GenBank/DDBJ whole genome shotgun (WGS) entry which is preliminary data.</text>
</comment>
<keyword evidence="6" id="KW-0813">Transport</keyword>
<feature type="transmembrane region" description="Helical" evidence="6">
    <location>
        <begin position="184"/>
        <end position="204"/>
    </location>
</feature>
<feature type="transmembrane region" description="Helical" evidence="6">
    <location>
        <begin position="40"/>
        <end position="60"/>
    </location>
</feature>
<dbReference type="PANTHER" id="PTHR43027:SF2">
    <property type="entry name" value="TRANSPORT PERMEASE PROTEIN"/>
    <property type="match status" value="1"/>
</dbReference>
<feature type="domain" description="ABC transmembrane type-2" evidence="7">
    <location>
        <begin position="38"/>
        <end position="264"/>
    </location>
</feature>
<evidence type="ECO:0000256" key="5">
    <source>
        <dbReference type="ARBA" id="ARBA00023251"/>
    </source>
</evidence>
<sequence>MTTAAPAPAPGTAPVPARVPAWAAVLRTEARLFSREPGSLFWILLFPTLLMTILGLIPSFREASDDIGGRRVIDLYVPVAVLLAVIMAGLQAMPPVLAGYRERGILRRMSTTPVRPSVLLSAQLALHGVAALASAVLALAVGRVAFGVALPGQPAGYVLAMLLTTASALALGATVCAVSRNQKVATAVGSVIFFPSMFTSGVWLPVQTMPGTLQRIVEFTPLGAASQALDRAAAGSWPAWTDLGVTGLWAVLLTAAAVRWFRWE</sequence>
<keyword evidence="4 6" id="KW-0472">Membrane</keyword>
<keyword evidence="9" id="KW-1185">Reference proteome</keyword>
<gene>
    <name evidence="8" type="ORF">AB0K36_25650</name>
</gene>
<dbReference type="EMBL" id="JBFAQK010000045">
    <property type="protein sequence ID" value="MEV4684150.1"/>
    <property type="molecule type" value="Genomic_DNA"/>
</dbReference>
<feature type="transmembrane region" description="Helical" evidence="6">
    <location>
        <begin position="243"/>
        <end position="261"/>
    </location>
</feature>
<evidence type="ECO:0000256" key="4">
    <source>
        <dbReference type="ARBA" id="ARBA00023136"/>
    </source>
</evidence>
<dbReference type="PRINTS" id="PR00164">
    <property type="entry name" value="ABC2TRNSPORT"/>
</dbReference>
<dbReference type="Pfam" id="PF01061">
    <property type="entry name" value="ABC2_membrane"/>
    <property type="match status" value="1"/>
</dbReference>
<keyword evidence="5" id="KW-0046">Antibiotic resistance</keyword>
<dbReference type="InterPro" id="IPR047817">
    <property type="entry name" value="ABC2_TM_bact-type"/>
</dbReference>
<evidence type="ECO:0000256" key="6">
    <source>
        <dbReference type="RuleBase" id="RU361157"/>
    </source>
</evidence>
<accession>A0ABV3HZX8</accession>
<evidence type="ECO:0000256" key="2">
    <source>
        <dbReference type="ARBA" id="ARBA00022692"/>
    </source>
</evidence>
<dbReference type="PROSITE" id="PS51012">
    <property type="entry name" value="ABC_TM2"/>
    <property type="match status" value="1"/>
</dbReference>
<proteinExistence type="inferred from homology"/>